<evidence type="ECO:0000313" key="3">
    <source>
        <dbReference type="EMBL" id="MBB1061213.1"/>
    </source>
</evidence>
<feature type="compositionally biased region" description="Basic and acidic residues" evidence="1">
    <location>
        <begin position="112"/>
        <end position="122"/>
    </location>
</feature>
<proteinExistence type="predicted"/>
<accession>A0A7W3Y679</accession>
<keyword evidence="2" id="KW-1133">Transmembrane helix</keyword>
<evidence type="ECO:0000256" key="1">
    <source>
        <dbReference type="SAM" id="MobiDB-lite"/>
    </source>
</evidence>
<dbReference type="Pfam" id="PF05751">
    <property type="entry name" value="FixH"/>
    <property type="match status" value="1"/>
</dbReference>
<sequence length="198" mass="21052">MSPRPPLREPMVWLVIGLPVVAVVAGIALLVIATRSGSSDAVIDTVARTAQIQTAELGPDARAQALKLSAVLQVDGPRLRLLPASGDWVRDTTGSTPGEDAAGDADEAGGDAARRTQDATAHDQPLELVLSHPTDAARDLRLQMQPEALGWRVELPAPLDTDHDWLVQLTPPDTQWRLHGRLVAGQQATRLGPSLATE</sequence>
<gene>
    <name evidence="3" type="ORF">H4F98_11605</name>
</gene>
<dbReference type="AlphaFoldDB" id="A0A7W3Y679"/>
<organism evidence="3 4">
    <name type="scientific">Marilutibacter spongiae</name>
    <dbReference type="NCBI Taxonomy" id="2025720"/>
    <lineage>
        <taxon>Bacteria</taxon>
        <taxon>Pseudomonadati</taxon>
        <taxon>Pseudomonadota</taxon>
        <taxon>Gammaproteobacteria</taxon>
        <taxon>Lysobacterales</taxon>
        <taxon>Lysobacteraceae</taxon>
        <taxon>Marilutibacter</taxon>
    </lineage>
</organism>
<keyword evidence="2" id="KW-0472">Membrane</keyword>
<feature type="transmembrane region" description="Helical" evidence="2">
    <location>
        <begin position="12"/>
        <end position="33"/>
    </location>
</feature>
<dbReference type="EMBL" id="JACHTF010000012">
    <property type="protein sequence ID" value="MBB1061213.1"/>
    <property type="molecule type" value="Genomic_DNA"/>
</dbReference>
<keyword evidence="2" id="KW-0812">Transmembrane</keyword>
<keyword evidence="4" id="KW-1185">Reference proteome</keyword>
<name>A0A7W3Y679_9GAMM</name>
<evidence type="ECO:0000313" key="4">
    <source>
        <dbReference type="Proteomes" id="UP000523196"/>
    </source>
</evidence>
<evidence type="ECO:0000256" key="2">
    <source>
        <dbReference type="SAM" id="Phobius"/>
    </source>
</evidence>
<dbReference type="RefSeq" id="WP_182687826.1">
    <property type="nucleotide sequence ID" value="NZ_JACHTF010000012.1"/>
</dbReference>
<comment type="caution">
    <text evidence="3">The sequence shown here is derived from an EMBL/GenBank/DDBJ whole genome shotgun (WGS) entry which is preliminary data.</text>
</comment>
<dbReference type="Proteomes" id="UP000523196">
    <property type="component" value="Unassembled WGS sequence"/>
</dbReference>
<reference evidence="3 4" key="1">
    <citation type="submission" date="2020-08" db="EMBL/GenBank/DDBJ databases">
        <authorList>
            <person name="Xu S."/>
            <person name="Li A."/>
        </authorList>
    </citation>
    <scope>NUCLEOTIDE SEQUENCE [LARGE SCALE GENOMIC DNA]</scope>
    <source>
        <strain evidence="3 4">119BY6-57</strain>
    </source>
</reference>
<feature type="region of interest" description="Disordered" evidence="1">
    <location>
        <begin position="85"/>
        <end position="122"/>
    </location>
</feature>
<dbReference type="InterPro" id="IPR008620">
    <property type="entry name" value="FixH"/>
</dbReference>
<protein>
    <submittedName>
        <fullName evidence="3">FixH family protein</fullName>
    </submittedName>
</protein>